<dbReference type="EMBL" id="FNLL01000006">
    <property type="protein sequence ID" value="SDU27203.1"/>
    <property type="molecule type" value="Genomic_DNA"/>
</dbReference>
<evidence type="ECO:0000313" key="1">
    <source>
        <dbReference type="EMBL" id="SDU27203.1"/>
    </source>
</evidence>
<reference evidence="2" key="1">
    <citation type="submission" date="2016-10" db="EMBL/GenBank/DDBJ databases">
        <authorList>
            <person name="Varghese N."/>
            <person name="Submissions S."/>
        </authorList>
    </citation>
    <scope>NUCLEOTIDE SEQUENCE [LARGE SCALE GENOMIC DNA]</scope>
    <source>
        <strain evidence="2">DSM 3384</strain>
    </source>
</reference>
<proteinExistence type="predicted"/>
<organism evidence="1 2">
    <name type="scientific">Desulfobacula phenolica</name>
    <dbReference type="NCBI Taxonomy" id="90732"/>
    <lineage>
        <taxon>Bacteria</taxon>
        <taxon>Pseudomonadati</taxon>
        <taxon>Thermodesulfobacteriota</taxon>
        <taxon>Desulfobacteria</taxon>
        <taxon>Desulfobacterales</taxon>
        <taxon>Desulfobacteraceae</taxon>
        <taxon>Desulfobacula</taxon>
    </lineage>
</organism>
<sequence>MIDNGKKAVIHIAKAQVGMSNEEYRDLLSSVGVASSVDLDNKTFGQVMSRFEQLGFRTTSKTRSKRKVGNLPKGKKQLMKKLEAIILDMDLTWAYVDGIAKKRFKVDAAQWLDGEDLFKLVQMMVIHQKRQNKKTAKEA</sequence>
<dbReference type="InterPro" id="IPR009363">
    <property type="entry name" value="Phage_Mu_Gp16"/>
</dbReference>
<protein>
    <submittedName>
        <fullName evidence="1">Mu-like prophage protein gp16</fullName>
    </submittedName>
</protein>
<dbReference type="Pfam" id="PF06252">
    <property type="entry name" value="GemA"/>
    <property type="match status" value="1"/>
</dbReference>
<evidence type="ECO:0000313" key="2">
    <source>
        <dbReference type="Proteomes" id="UP000199608"/>
    </source>
</evidence>
<dbReference type="AlphaFoldDB" id="A0A1H2H5W6"/>
<accession>A0A1H2H5W6</accession>
<keyword evidence="2" id="KW-1185">Reference proteome</keyword>
<name>A0A1H2H5W6_9BACT</name>
<gene>
    <name evidence="1" type="ORF">SAMN04487931_10661</name>
</gene>
<dbReference type="RefSeq" id="WP_092234037.1">
    <property type="nucleotide sequence ID" value="NZ_FNLL01000006.1"/>
</dbReference>
<dbReference type="Proteomes" id="UP000199608">
    <property type="component" value="Unassembled WGS sequence"/>
</dbReference>